<proteinExistence type="predicted"/>
<sequence>MVNSTYKPQLRWLDTEEDTMGYVKPVLTEVLHIPGQTSSINRGIQIVQGNIMRGRPKFLDSLNIRYMDDFDTDQLPVNHTLHGGPSAVCAYRWGDKFWTGPIIAYLKAGNEMDAKKMTDMNLTTYCNAINYLVYFRDTVGSMIDWPGSKAHLSKQIMEERSGKVKGVRIKCCGDSAGHPTCEFVPVDVPQLHPVFVEGDDPLDISENFGESWVVYRYNSYKDLNAEDAQNIHRKCLLWEISEDSLDRDGWGKILEWRLLCTSGSLLVVDQSKRDLDCRKVKAVCKLVEERVLPLLSDEPHLESKAILDALTPELLEQIL</sequence>
<dbReference type="EMBL" id="RZGK01000020">
    <property type="protein sequence ID" value="KAF9691781.1"/>
    <property type="molecule type" value="Genomic_DNA"/>
</dbReference>
<evidence type="ECO:0000313" key="2">
    <source>
        <dbReference type="Proteomes" id="UP000651452"/>
    </source>
</evidence>
<protein>
    <submittedName>
        <fullName evidence="1">Uncharacterized protein</fullName>
    </submittedName>
</protein>
<keyword evidence="2" id="KW-1185">Reference proteome</keyword>
<reference evidence="1" key="2">
    <citation type="submission" date="2020-09" db="EMBL/GenBank/DDBJ databases">
        <title>Reference genome assembly for Australian Ascochyta lentis isolate Al4.</title>
        <authorList>
            <person name="Lee R.C."/>
            <person name="Farfan-Caceres L.M."/>
            <person name="Debler J.W."/>
            <person name="Williams A.H."/>
            <person name="Henares B.M."/>
        </authorList>
    </citation>
    <scope>NUCLEOTIDE SEQUENCE</scope>
    <source>
        <strain evidence="1">Al4</strain>
    </source>
</reference>
<dbReference type="AlphaFoldDB" id="A0A8H7IXC7"/>
<organism evidence="1 2">
    <name type="scientific">Ascochyta lentis</name>
    <dbReference type="NCBI Taxonomy" id="205686"/>
    <lineage>
        <taxon>Eukaryota</taxon>
        <taxon>Fungi</taxon>
        <taxon>Dikarya</taxon>
        <taxon>Ascomycota</taxon>
        <taxon>Pezizomycotina</taxon>
        <taxon>Dothideomycetes</taxon>
        <taxon>Pleosporomycetidae</taxon>
        <taxon>Pleosporales</taxon>
        <taxon>Pleosporineae</taxon>
        <taxon>Didymellaceae</taxon>
        <taxon>Ascochyta</taxon>
    </lineage>
</organism>
<dbReference type="Proteomes" id="UP000651452">
    <property type="component" value="Unassembled WGS sequence"/>
</dbReference>
<dbReference type="OrthoDB" id="437457at2759"/>
<accession>A0A8H7IXC7</accession>
<gene>
    <name evidence="1" type="ORF">EKO04_010186</name>
</gene>
<evidence type="ECO:0000313" key="1">
    <source>
        <dbReference type="EMBL" id="KAF9691781.1"/>
    </source>
</evidence>
<name>A0A8H7IXC7_9PLEO</name>
<comment type="caution">
    <text evidence="1">The sequence shown here is derived from an EMBL/GenBank/DDBJ whole genome shotgun (WGS) entry which is preliminary data.</text>
</comment>
<reference evidence="1" key="1">
    <citation type="submission" date="2018-12" db="EMBL/GenBank/DDBJ databases">
        <authorList>
            <person name="Syme R.A."/>
            <person name="Farfan-Caceres L."/>
            <person name="Lichtenzveig J."/>
        </authorList>
    </citation>
    <scope>NUCLEOTIDE SEQUENCE</scope>
    <source>
        <strain evidence="1">Al4</strain>
    </source>
</reference>